<protein>
    <submittedName>
        <fullName evidence="1">Uncharacterized protein</fullName>
    </submittedName>
</protein>
<dbReference type="HOGENOM" id="CLU_1467258_0_0_6"/>
<dbReference type="Proteomes" id="UP000002608">
    <property type="component" value="Chromosome"/>
</dbReference>
<reference evidence="1 2" key="1">
    <citation type="submission" date="2007-10" db="EMBL/GenBank/DDBJ databases">
        <title>Complete sequence of Shewanella pealeana ATCC 700345.</title>
        <authorList>
            <consortium name="US DOE Joint Genome Institute"/>
            <person name="Copeland A."/>
            <person name="Lucas S."/>
            <person name="Lapidus A."/>
            <person name="Barry K."/>
            <person name="Glavina del Rio T."/>
            <person name="Dalin E."/>
            <person name="Tice H."/>
            <person name="Pitluck S."/>
            <person name="Chertkov O."/>
            <person name="Brettin T."/>
            <person name="Bruce D."/>
            <person name="Detter J.C."/>
            <person name="Han C."/>
            <person name="Schmutz J."/>
            <person name="Larimer F."/>
            <person name="Land M."/>
            <person name="Hauser L."/>
            <person name="Kyrpides N."/>
            <person name="Kim E."/>
            <person name="Zhao J.-S.Z."/>
            <person name="Manno D."/>
            <person name="Hawari J."/>
            <person name="Richardson P."/>
        </authorList>
    </citation>
    <scope>NUCLEOTIDE SEQUENCE [LARGE SCALE GENOMIC DNA]</scope>
    <source>
        <strain evidence="2">ATCC 700345 / ANG-SQ1</strain>
    </source>
</reference>
<keyword evidence="2" id="KW-1185">Reference proteome</keyword>
<dbReference type="RefSeq" id="WP_012155446.1">
    <property type="nucleotide sequence ID" value="NC_009901.1"/>
</dbReference>
<proteinExistence type="predicted"/>
<evidence type="ECO:0000313" key="2">
    <source>
        <dbReference type="Proteomes" id="UP000002608"/>
    </source>
</evidence>
<organism evidence="1 2">
    <name type="scientific">Shewanella pealeana (strain ATCC 700345 / ANG-SQ1)</name>
    <dbReference type="NCBI Taxonomy" id="398579"/>
    <lineage>
        <taxon>Bacteria</taxon>
        <taxon>Pseudomonadati</taxon>
        <taxon>Pseudomonadota</taxon>
        <taxon>Gammaproteobacteria</taxon>
        <taxon>Alteromonadales</taxon>
        <taxon>Shewanellaceae</taxon>
        <taxon>Shewanella</taxon>
    </lineage>
</organism>
<dbReference type="AlphaFoldDB" id="A8H4P3"/>
<accession>A8H4P3</accession>
<gene>
    <name evidence="1" type="ordered locus">Spea_2210</name>
</gene>
<name>A8H4P3_SHEPA</name>
<sequence length="184" mass="21101">MTNEELFSDIKKLASESISAHIRITSEDAFRLILNLIVNKSCTSLQALVVNNSSHKNYLFESFNDSVFVRNVIDFLEDGETSFNILTNEPRKLKKSLLFRDAKSSNLKIKNISDSAYNRILNNKYQYSYLVGDSKSYIIGEFEDFENDEQPKVANFLEEGFCNKLNDFYKIIEKVDVSYTGGAK</sequence>
<dbReference type="KEGG" id="spl:Spea_2210"/>
<evidence type="ECO:0000313" key="1">
    <source>
        <dbReference type="EMBL" id="ABV87530.1"/>
    </source>
</evidence>
<dbReference type="EMBL" id="CP000851">
    <property type="protein sequence ID" value="ABV87530.1"/>
    <property type="molecule type" value="Genomic_DNA"/>
</dbReference>